<sequence length="844" mass="89038">MRVLLVGAEVSGGLSNLPVIGPHVPPDAVRLRGLYAAAANRGLGPDEAAKVNALLGAVDHSGTGPRVPAEGLTGTLQLGVDVHVGDRDLILTATGGKGTAARTGLGNDTAITWYAVGRSLGPVRLDRLGVQYSDHRVWLLLDAGISGDALTISAQGMGLGIGLTQPPTVEARLDGLGLAWDRSPIKISGALLNRHTPNYLIDVEGAAAVITPALSLGAVGGYAQPLTGEPSVFVYGQLAFKEGEGIGPPPFRITGAAAGFGYNSAVRVPEAGDVEKFPFMPGNAQGVTTDPLEYLEKLTGGSTPWVTRTPGRMWLAAGLQFDSFEFLHGRALALVQFAVTGRTDFTATLLGQVGAQFPVAPATAYANVALDVMASYTSSEDTLEIYAAIDPASFLVHHSCHLTGSAALRLWFGNSAHPGDFVLAAGGYGPGYDKPDHYPDVQPIGLSWSVSDHISVRGSCYAALVPSSFRVGGRLDVSFEAGPISAGLHASLDAMVQRDPFYFRVSIHVDVWVEVDLWVATLRGSFGVGLDLWGPPTGGIASVHALGRSFDIRFGEDPPVHQPRLSWQEFTERLLPRPVAHVVAERGLLPGVPPSQAATMRRQPAMAQGPEPWTLSPHGFGLLTRTAIPANQLRVADAEGHWQKVPSTSDRAAIKIRPMGVDGADSTHQIAVQRDTHGYNPLSPDAAWVFTPVEGKVPEGLWGTPITDAGPGASTGEALIDAWTGVRVTTPEPRLSDNPVTATENAVAAPEQITGPPMPLPTQQWPGIGPDHATRVRHSIADPAGGITASVTTSAREDLCLALDRAGVPVLSEGRPALRDPLVEYREHLRDHLRSEPLWLSERP</sequence>
<dbReference type="STRING" id="83656.B1H18_34260"/>
<dbReference type="RefSeq" id="WP_077974513.1">
    <property type="nucleotide sequence ID" value="NZ_CP045178.1"/>
</dbReference>
<accession>A0A1V3ZY80</accession>
<reference evidence="2 3" key="1">
    <citation type="submission" date="2017-02" db="EMBL/GenBank/DDBJ databases">
        <title>Draft Genome Sequence of Streptomyces tsukubaensis F601, a Producer of the immunosuppressant tacrolimus FK506.</title>
        <authorList>
            <person name="Zong G."/>
            <person name="Zhong C."/>
            <person name="Fu J."/>
            <person name="Qin R."/>
            <person name="Cao G."/>
        </authorList>
    </citation>
    <scope>NUCLEOTIDE SEQUENCE [LARGE SCALE GENOMIC DNA]</scope>
    <source>
        <strain evidence="2 3">F601</strain>
    </source>
</reference>
<name>A0A1V3ZY80_9ACTN</name>
<gene>
    <name evidence="2" type="ORF">B1H18_34260</name>
</gene>
<evidence type="ECO:0000313" key="3">
    <source>
        <dbReference type="Proteomes" id="UP000190539"/>
    </source>
</evidence>
<dbReference type="InterPro" id="IPR046538">
    <property type="entry name" value="DUF6603"/>
</dbReference>
<comment type="caution">
    <text evidence="2">The sequence shown here is derived from an EMBL/GenBank/DDBJ whole genome shotgun (WGS) entry which is preliminary data.</text>
</comment>
<dbReference type="Pfam" id="PF20248">
    <property type="entry name" value="DUF6603"/>
    <property type="match status" value="1"/>
</dbReference>
<evidence type="ECO:0000313" key="2">
    <source>
        <dbReference type="EMBL" id="OON71344.1"/>
    </source>
</evidence>
<dbReference type="OrthoDB" id="535891at2"/>
<organism evidence="2 3">
    <name type="scientific">Streptomyces tsukubensis</name>
    <dbReference type="NCBI Taxonomy" id="83656"/>
    <lineage>
        <taxon>Bacteria</taxon>
        <taxon>Bacillati</taxon>
        <taxon>Actinomycetota</taxon>
        <taxon>Actinomycetes</taxon>
        <taxon>Kitasatosporales</taxon>
        <taxon>Streptomycetaceae</taxon>
        <taxon>Streptomyces</taxon>
    </lineage>
</organism>
<keyword evidence="3" id="KW-1185">Reference proteome</keyword>
<proteinExistence type="predicted"/>
<dbReference type="Proteomes" id="UP000190539">
    <property type="component" value="Unassembled WGS sequence"/>
</dbReference>
<evidence type="ECO:0000259" key="1">
    <source>
        <dbReference type="Pfam" id="PF20248"/>
    </source>
</evidence>
<protein>
    <recommendedName>
        <fullName evidence="1">DUF6603 domain-containing protein</fullName>
    </recommendedName>
</protein>
<dbReference type="AlphaFoldDB" id="A0A1V3ZY80"/>
<feature type="domain" description="DUF6603" evidence="1">
    <location>
        <begin position="117"/>
        <end position="622"/>
    </location>
</feature>
<dbReference type="EMBL" id="MVFC01000062">
    <property type="protein sequence ID" value="OON71344.1"/>
    <property type="molecule type" value="Genomic_DNA"/>
</dbReference>